<keyword evidence="3 5" id="KW-0808">Transferase</keyword>
<keyword evidence="2" id="KW-0328">Glycosyltransferase</keyword>
<dbReference type="PANTHER" id="PTHR45947:SF3">
    <property type="entry name" value="SULFOQUINOVOSYL TRANSFERASE SQD2"/>
    <property type="match status" value="1"/>
</dbReference>
<keyword evidence="6" id="KW-1185">Reference proteome</keyword>
<sequence>MSTEMNDTTLAPFDPSDSNALGAAIGGAGVDLAVSILRALLASGEYPTAVYLMRHWGDRFDDDTDYLKVRRAILGKTGELSEVLLLTHRLIAKNESTVVASAGLEGRLKELLGVRPRILGPLDPIEPASHNRVMHLVKESRPYLSNGFTSRSHNNFLAEKSAGLDPVVVTEPGFPRNGQSSPMQSSRTVDGIKHIHLDLGPVDLTGMPADRYLQLFADMAYASMKEIRPAVIHASSGRRGFETVLVALALKAKTGIPVVYEVRSFFETNWTSEIQYEASGEIYERRLARELDCMQSVDLVLTIGESMREELISRGIAPNKIGLIPNGVDCDRFQPRRKDQELAKSLGVGSAPTFGYVSNMDHHRESQETLIRATAHLAARGRPDHCVLVGDGPRRHNLEHLAEDLGVQERVHFTGRVDHSSIHRYYSLIDTFVVPRIAERAATYVTPLKPFEAMAMGLPLVVSSLPGLVEIADPPHRGWAFPPGDAGALSRVLEQIADNPQDREKRASAGLSWVRQERQWNHNGPRYVEYFDALTGRDSEPTRGEK</sequence>
<protein>
    <recommendedName>
        <fullName evidence="1">D-inositol 3-phosphate glycosyltransferase</fullName>
    </recommendedName>
</protein>
<dbReference type="EMBL" id="FXAC01000013">
    <property type="protein sequence ID" value="SMF18244.1"/>
    <property type="molecule type" value="Genomic_DNA"/>
</dbReference>
<dbReference type="GO" id="GO:1901137">
    <property type="term" value="P:carbohydrate derivative biosynthetic process"/>
    <property type="evidence" value="ECO:0007669"/>
    <property type="project" value="UniProtKB-ARBA"/>
</dbReference>
<dbReference type="InterPro" id="IPR028098">
    <property type="entry name" value="Glyco_trans_4-like_N"/>
</dbReference>
<name>A0A1X7DMI1_9MICC</name>
<dbReference type="Pfam" id="PF13692">
    <property type="entry name" value="Glyco_trans_1_4"/>
    <property type="match status" value="1"/>
</dbReference>
<gene>
    <name evidence="5" type="ORF">SAMN06296028_1135</name>
</gene>
<reference evidence="6" key="1">
    <citation type="submission" date="2017-04" db="EMBL/GenBank/DDBJ databases">
        <authorList>
            <person name="Varghese N."/>
            <person name="Submissions S."/>
        </authorList>
    </citation>
    <scope>NUCLEOTIDE SEQUENCE [LARGE SCALE GENOMIC DNA]</scope>
    <source>
        <strain evidence="6">NIO-1021</strain>
    </source>
</reference>
<dbReference type="Pfam" id="PF13439">
    <property type="entry name" value="Glyco_transf_4"/>
    <property type="match status" value="1"/>
</dbReference>
<dbReference type="Gene3D" id="3.40.50.2000">
    <property type="entry name" value="Glycogen Phosphorylase B"/>
    <property type="match status" value="2"/>
</dbReference>
<dbReference type="AlphaFoldDB" id="A0A1X7DMI1"/>
<evidence type="ECO:0000256" key="3">
    <source>
        <dbReference type="ARBA" id="ARBA00022679"/>
    </source>
</evidence>
<evidence type="ECO:0000256" key="1">
    <source>
        <dbReference type="ARBA" id="ARBA00021292"/>
    </source>
</evidence>
<dbReference type="CDD" id="cd03794">
    <property type="entry name" value="GT4_WbuB-like"/>
    <property type="match status" value="1"/>
</dbReference>
<proteinExistence type="predicted"/>
<evidence type="ECO:0000313" key="6">
    <source>
        <dbReference type="Proteomes" id="UP000192929"/>
    </source>
</evidence>
<dbReference type="InterPro" id="IPR050194">
    <property type="entry name" value="Glycosyltransferase_grp1"/>
</dbReference>
<accession>A0A1X7DMI1</accession>
<evidence type="ECO:0000313" key="5">
    <source>
        <dbReference type="EMBL" id="SMF18244.1"/>
    </source>
</evidence>
<feature type="domain" description="Glycosyltransferase subfamily 4-like N-terminal" evidence="4">
    <location>
        <begin position="209"/>
        <end position="332"/>
    </location>
</feature>
<dbReference type="GO" id="GO:0016758">
    <property type="term" value="F:hexosyltransferase activity"/>
    <property type="evidence" value="ECO:0007669"/>
    <property type="project" value="TreeGrafter"/>
</dbReference>
<dbReference type="Proteomes" id="UP000192929">
    <property type="component" value="Unassembled WGS sequence"/>
</dbReference>
<dbReference type="PANTHER" id="PTHR45947">
    <property type="entry name" value="SULFOQUINOVOSYL TRANSFERASE SQD2"/>
    <property type="match status" value="1"/>
</dbReference>
<dbReference type="SUPFAM" id="SSF53756">
    <property type="entry name" value="UDP-Glycosyltransferase/glycogen phosphorylase"/>
    <property type="match status" value="1"/>
</dbReference>
<organism evidence="5 6">
    <name type="scientific">Kocuria marina subsp. indica</name>
    <dbReference type="NCBI Taxonomy" id="1049583"/>
    <lineage>
        <taxon>Bacteria</taxon>
        <taxon>Bacillati</taxon>
        <taxon>Actinomycetota</taxon>
        <taxon>Actinomycetes</taxon>
        <taxon>Micrococcales</taxon>
        <taxon>Micrococcaceae</taxon>
        <taxon>Kocuria</taxon>
    </lineage>
</organism>
<evidence type="ECO:0000259" key="4">
    <source>
        <dbReference type="Pfam" id="PF13439"/>
    </source>
</evidence>
<evidence type="ECO:0000256" key="2">
    <source>
        <dbReference type="ARBA" id="ARBA00022676"/>
    </source>
</evidence>